<comment type="similarity">
    <text evidence="2 11">Belongs to the diacylglycerol acyltransferase family.</text>
</comment>
<dbReference type="AlphaFoldDB" id="A0A6P4FZB4"/>
<dbReference type="OrthoDB" id="264532at2759"/>
<evidence type="ECO:0000256" key="5">
    <source>
        <dbReference type="ARBA" id="ARBA00022692"/>
    </source>
</evidence>
<evidence type="ECO:0000256" key="9">
    <source>
        <dbReference type="ARBA" id="ARBA00023136"/>
    </source>
</evidence>
<evidence type="ECO:0000256" key="4">
    <source>
        <dbReference type="ARBA" id="ARBA00022679"/>
    </source>
</evidence>
<sequence>MKIEWAPLRVPLARRLQTLAAAFFTYTFFTLPISSCLTVAVLLYYGGLITRSLLVIYFVKMYLDYKKNYGTMEGNGWLFYRSVRKYRNYFPVELVKTAELPANKNYIVASFPHGILGTGTCVNMGMDITNWLELFPHVRPKIGTLDHHFKTPLLRDIVRWWGMVSVSKESLAYLLTKSNDPAHKDNRDGFTSNAVAVLVGGAQEAMDSHPGQYILTLKNRKGFVRMAIRTGSSIVPSFSFGEVDIFDQVANPPDSLLRRFQNVVKKFTGISPLLPKGRGIFNYNYGILPYRRRIVQVVGSPIDVVKSDSPHAEYVDEIHGQVMAALEKMFEQHKEEYIPNSKQIKLVIH</sequence>
<dbReference type="PANTHER" id="PTHR12317">
    <property type="entry name" value="DIACYLGLYCEROL O-ACYLTRANSFERASE"/>
    <property type="match status" value="1"/>
</dbReference>
<accession>A0A6P4FZB4</accession>
<comment type="subcellular location">
    <subcellularLocation>
        <location evidence="1 11">Endoplasmic reticulum membrane</location>
        <topology evidence="1 11">Multi-pass membrane protein</topology>
    </subcellularLocation>
</comment>
<dbReference type="Pfam" id="PF03982">
    <property type="entry name" value="DAGAT"/>
    <property type="match status" value="1"/>
</dbReference>
<evidence type="ECO:0000256" key="3">
    <source>
        <dbReference type="ARBA" id="ARBA00022516"/>
    </source>
</evidence>
<evidence type="ECO:0000256" key="6">
    <source>
        <dbReference type="ARBA" id="ARBA00022824"/>
    </source>
</evidence>
<name>A0A6P4FZB4_DRORH</name>
<keyword evidence="3" id="KW-0444">Lipid biosynthesis</keyword>
<keyword evidence="5" id="KW-0812">Transmembrane</keyword>
<dbReference type="GO" id="GO:0004144">
    <property type="term" value="F:diacylglycerol O-acyltransferase activity"/>
    <property type="evidence" value="ECO:0007669"/>
    <property type="project" value="TreeGrafter"/>
</dbReference>
<keyword evidence="7" id="KW-1133">Transmembrane helix</keyword>
<proteinExistence type="inferred from homology"/>
<evidence type="ECO:0000313" key="12">
    <source>
        <dbReference type="RefSeq" id="XP_016990511.1"/>
    </source>
</evidence>
<gene>
    <name evidence="12" type="primary">LOC108052592</name>
</gene>
<dbReference type="InterPro" id="IPR007130">
    <property type="entry name" value="DAGAT"/>
</dbReference>
<evidence type="ECO:0000256" key="8">
    <source>
        <dbReference type="ARBA" id="ARBA00023098"/>
    </source>
</evidence>
<dbReference type="EC" id="2.3.1.-" evidence="11"/>
<keyword evidence="4 11" id="KW-0808">Transferase</keyword>
<reference evidence="12" key="1">
    <citation type="submission" date="2025-08" db="UniProtKB">
        <authorList>
            <consortium name="RefSeq"/>
        </authorList>
    </citation>
    <scope>IDENTIFICATION</scope>
</reference>
<dbReference type="RefSeq" id="XP_016990511.2">
    <property type="nucleotide sequence ID" value="XM_017135022.2"/>
</dbReference>
<dbReference type="PANTHER" id="PTHR12317:SF79">
    <property type="entry name" value="ACYLTRANSFERASE"/>
    <property type="match status" value="1"/>
</dbReference>
<evidence type="ECO:0000256" key="10">
    <source>
        <dbReference type="ARBA" id="ARBA00023315"/>
    </source>
</evidence>
<evidence type="ECO:0000256" key="7">
    <source>
        <dbReference type="ARBA" id="ARBA00022989"/>
    </source>
</evidence>
<keyword evidence="8" id="KW-0443">Lipid metabolism</keyword>
<dbReference type="GO" id="GO:0005789">
    <property type="term" value="C:endoplasmic reticulum membrane"/>
    <property type="evidence" value="ECO:0007669"/>
    <property type="project" value="UniProtKB-SubCell"/>
</dbReference>
<dbReference type="RefSeq" id="XP_016990511.1">
    <property type="nucleotide sequence ID" value="XM_017135022.1"/>
</dbReference>
<keyword evidence="9" id="KW-0472">Membrane</keyword>
<protein>
    <recommendedName>
        <fullName evidence="11">Acyltransferase</fullName>
        <ecNumber evidence="11">2.3.1.-</ecNumber>
    </recommendedName>
</protein>
<keyword evidence="6 11" id="KW-0256">Endoplasmic reticulum</keyword>
<organism evidence="12">
    <name type="scientific">Drosophila rhopaloa</name>
    <name type="common">Fruit fly</name>
    <dbReference type="NCBI Taxonomy" id="1041015"/>
    <lineage>
        <taxon>Eukaryota</taxon>
        <taxon>Metazoa</taxon>
        <taxon>Ecdysozoa</taxon>
        <taxon>Arthropoda</taxon>
        <taxon>Hexapoda</taxon>
        <taxon>Insecta</taxon>
        <taxon>Pterygota</taxon>
        <taxon>Neoptera</taxon>
        <taxon>Endopterygota</taxon>
        <taxon>Diptera</taxon>
        <taxon>Brachycera</taxon>
        <taxon>Muscomorpha</taxon>
        <taxon>Ephydroidea</taxon>
        <taxon>Drosophilidae</taxon>
        <taxon>Drosophila</taxon>
        <taxon>Sophophora</taxon>
    </lineage>
</organism>
<evidence type="ECO:0000256" key="2">
    <source>
        <dbReference type="ARBA" id="ARBA00005420"/>
    </source>
</evidence>
<evidence type="ECO:0000256" key="1">
    <source>
        <dbReference type="ARBA" id="ARBA00004477"/>
    </source>
</evidence>
<keyword evidence="10" id="KW-0012">Acyltransferase</keyword>
<evidence type="ECO:0000256" key="11">
    <source>
        <dbReference type="RuleBase" id="RU367023"/>
    </source>
</evidence>
<dbReference type="GeneID" id="108052592"/>
<dbReference type="CDD" id="cd07987">
    <property type="entry name" value="LPLAT_MGAT-like"/>
    <property type="match status" value="1"/>
</dbReference>
<dbReference type="GO" id="GO:0019432">
    <property type="term" value="P:triglyceride biosynthetic process"/>
    <property type="evidence" value="ECO:0007669"/>
    <property type="project" value="TreeGrafter"/>
</dbReference>